<dbReference type="Gene3D" id="3.40.50.720">
    <property type="entry name" value="NAD(P)-binding Rossmann-like Domain"/>
    <property type="match status" value="1"/>
</dbReference>
<dbReference type="OrthoDB" id="2898509at2759"/>
<dbReference type="PANTHER" id="PTHR47534:SF3">
    <property type="entry name" value="ALCOHOL DEHYDROGENASE-LIKE C-TERMINAL DOMAIN-CONTAINING PROTEIN"/>
    <property type="match status" value="1"/>
</dbReference>
<keyword evidence="1" id="KW-0560">Oxidoreductase</keyword>
<protein>
    <submittedName>
        <fullName evidence="2">Similar to Saccharomyces cerevisiae YKL107W Putative short-chain dehydrogenase/reductase</fullName>
    </submittedName>
</protein>
<evidence type="ECO:0000313" key="2">
    <source>
        <dbReference type="EMBL" id="CDO53558.1"/>
    </source>
</evidence>
<keyword evidence="3" id="KW-1185">Reference proteome</keyword>
<dbReference type="STRING" id="1173061.A0A0J9X7X4"/>
<dbReference type="Proteomes" id="UP000242525">
    <property type="component" value="Unassembled WGS sequence"/>
</dbReference>
<reference evidence="2" key="1">
    <citation type="submission" date="2014-03" db="EMBL/GenBank/DDBJ databases">
        <authorList>
            <person name="Casaregola S."/>
        </authorList>
    </citation>
    <scope>NUCLEOTIDE SEQUENCE [LARGE SCALE GENOMIC DNA]</scope>
    <source>
        <strain evidence="2">CLIB 918</strain>
    </source>
</reference>
<organism evidence="2 3">
    <name type="scientific">Geotrichum candidum</name>
    <name type="common">Oospora lactis</name>
    <name type="synonym">Dipodascus geotrichum</name>
    <dbReference type="NCBI Taxonomy" id="1173061"/>
    <lineage>
        <taxon>Eukaryota</taxon>
        <taxon>Fungi</taxon>
        <taxon>Dikarya</taxon>
        <taxon>Ascomycota</taxon>
        <taxon>Saccharomycotina</taxon>
        <taxon>Dipodascomycetes</taxon>
        <taxon>Dipodascales</taxon>
        <taxon>Dipodascaceae</taxon>
        <taxon>Geotrichum</taxon>
    </lineage>
</organism>
<dbReference type="PANTHER" id="PTHR47534">
    <property type="entry name" value="YALI0E05731P"/>
    <property type="match status" value="1"/>
</dbReference>
<accession>A0A0J9X7X4</accession>
<dbReference type="InterPro" id="IPR052228">
    <property type="entry name" value="Sec_Metab_Biosynth_Oxidored"/>
</dbReference>
<dbReference type="EMBL" id="CCBN010000005">
    <property type="protein sequence ID" value="CDO53558.1"/>
    <property type="molecule type" value="Genomic_DNA"/>
</dbReference>
<proteinExistence type="predicted"/>
<dbReference type="SUPFAM" id="SSF51735">
    <property type="entry name" value="NAD(P)-binding Rossmann-fold domains"/>
    <property type="match status" value="1"/>
</dbReference>
<dbReference type="Pfam" id="PF00106">
    <property type="entry name" value="adh_short"/>
    <property type="match status" value="1"/>
</dbReference>
<gene>
    <name evidence="2" type="ORF">BN980_GECA05s03673g</name>
</gene>
<evidence type="ECO:0000256" key="1">
    <source>
        <dbReference type="ARBA" id="ARBA00023002"/>
    </source>
</evidence>
<dbReference type="GO" id="GO:0016491">
    <property type="term" value="F:oxidoreductase activity"/>
    <property type="evidence" value="ECO:0007669"/>
    <property type="project" value="UniProtKB-KW"/>
</dbReference>
<comment type="caution">
    <text evidence="2">The sequence shown here is derived from an EMBL/GenBank/DDBJ whole genome shotgun (WGS) entry which is preliminary data.</text>
</comment>
<name>A0A0J9X7X4_GEOCN</name>
<evidence type="ECO:0000313" key="3">
    <source>
        <dbReference type="Proteomes" id="UP000242525"/>
    </source>
</evidence>
<dbReference type="AlphaFoldDB" id="A0A0J9X7X4"/>
<dbReference type="InterPro" id="IPR036291">
    <property type="entry name" value="NAD(P)-bd_dom_sf"/>
</dbReference>
<sequence length="316" mass="35551">MSIPYSTIQKINSSFNKDALKNPVGVFVGGTSGIGENTAYEFAKHTPNPTIYIVGRNETNGARVLDKIKELNSNAIAHFLKYDLKYIEQAERVANIIRNKEDKVNVLSLTQGLLINQPRTETSEGLDEKFALLYYGRWTIVDMLIPLLQKAADEGGPARVLSVLGAGNERLVDFDDLELKKNYTFLHSNFIAGSYNSIAVLRFARKYPNISFSHTFPGFVSTQAYRDLSFWQRYIVNGAAYLFARSPEVCAQYQIYVALTGPEFATGGHLLGMNLQSVQTDQPPYTQFALEENQDKLWEHTEAMIKRANENDLIES</sequence>
<dbReference type="InterPro" id="IPR002347">
    <property type="entry name" value="SDR_fam"/>
</dbReference>